<dbReference type="AlphaFoldDB" id="A0A1Y1S4F8"/>
<dbReference type="EMBL" id="LWDP01000122">
    <property type="protein sequence ID" value="ORD93278.1"/>
    <property type="molecule type" value="Genomic_DNA"/>
</dbReference>
<comment type="caution">
    <text evidence="1">The sequence shown here is derived from an EMBL/GenBank/DDBJ whole genome shotgun (WGS) entry which is preliminary data.</text>
</comment>
<name>A0A1Y1S4F8_9MICR</name>
<dbReference type="VEuPathDB" id="MicrosporidiaDB:ECANGB1_357"/>
<evidence type="ECO:0000313" key="1">
    <source>
        <dbReference type="EMBL" id="ORD93278.1"/>
    </source>
</evidence>
<organism evidence="1 2">
    <name type="scientific">Enterospora canceri</name>
    <dbReference type="NCBI Taxonomy" id="1081671"/>
    <lineage>
        <taxon>Eukaryota</taxon>
        <taxon>Fungi</taxon>
        <taxon>Fungi incertae sedis</taxon>
        <taxon>Microsporidia</taxon>
        <taxon>Enterocytozoonidae</taxon>
        <taxon>Enterospora</taxon>
    </lineage>
</organism>
<gene>
    <name evidence="1" type="ORF">ECANGB1_357</name>
</gene>
<accession>A0A1Y1S4F8</accession>
<evidence type="ECO:0000313" key="2">
    <source>
        <dbReference type="Proteomes" id="UP000192639"/>
    </source>
</evidence>
<sequence>MNHFEEWRHDTLKEIIKVGKSHESPDGFKVCKDVIIEAMLQHELDLIKPEETKYQFLEFNRIIKEVMDIAQPELNDRICSYFKLLQIVSLESTCLMIK</sequence>
<protein>
    <submittedName>
        <fullName evidence="1">Uncharacterized protein</fullName>
    </submittedName>
</protein>
<reference evidence="1 2" key="1">
    <citation type="journal article" date="2017" name="Environ. Microbiol.">
        <title>Decay of the glycolytic pathway and adaptation to intranuclear parasitism within Enterocytozoonidae microsporidia.</title>
        <authorList>
            <person name="Wiredu Boakye D."/>
            <person name="Jaroenlak P."/>
            <person name="Prachumwat A."/>
            <person name="Williams T.A."/>
            <person name="Bateman K.S."/>
            <person name="Itsathitphaisarn O."/>
            <person name="Sritunyalucksana K."/>
            <person name="Paszkiewicz K.H."/>
            <person name="Moore K.A."/>
            <person name="Stentiford G.D."/>
            <person name="Williams B.A."/>
        </authorList>
    </citation>
    <scope>NUCLEOTIDE SEQUENCE [LARGE SCALE GENOMIC DNA]</scope>
    <source>
        <strain evidence="1 2">GB1</strain>
    </source>
</reference>
<proteinExistence type="predicted"/>
<keyword evidence="2" id="KW-1185">Reference proteome</keyword>
<dbReference type="Proteomes" id="UP000192639">
    <property type="component" value="Unassembled WGS sequence"/>
</dbReference>